<evidence type="ECO:0000256" key="3">
    <source>
        <dbReference type="ARBA" id="ARBA00022806"/>
    </source>
</evidence>
<dbReference type="Pfam" id="PF08482">
    <property type="entry name" value="HrpB_C"/>
    <property type="match status" value="1"/>
</dbReference>
<keyword evidence="9" id="KW-1185">Reference proteome</keyword>
<comment type="caution">
    <text evidence="8">The sequence shown here is derived from an EMBL/GenBank/DDBJ whole genome shotgun (WGS) entry which is preliminary data.</text>
</comment>
<dbReference type="InterPro" id="IPR007502">
    <property type="entry name" value="Helicase-assoc_dom"/>
</dbReference>
<keyword evidence="3 8" id="KW-0347">Helicase</keyword>
<dbReference type="EC" id="3.6.4.13" evidence="8"/>
<dbReference type="Gene3D" id="3.40.50.300">
    <property type="entry name" value="P-loop containing nucleotide triphosphate hydrolases"/>
    <property type="match status" value="2"/>
</dbReference>
<dbReference type="PIRSF" id="PIRSF005496">
    <property type="entry name" value="ATP_hel_hrpB"/>
    <property type="match status" value="1"/>
</dbReference>
<dbReference type="InterPro" id="IPR011545">
    <property type="entry name" value="DEAD/DEAH_box_helicase_dom"/>
</dbReference>
<proteinExistence type="predicted"/>
<evidence type="ECO:0000259" key="6">
    <source>
        <dbReference type="PROSITE" id="PS51192"/>
    </source>
</evidence>
<dbReference type="Pfam" id="PF00270">
    <property type="entry name" value="DEAD"/>
    <property type="match status" value="1"/>
</dbReference>
<dbReference type="PANTHER" id="PTHR43519">
    <property type="entry name" value="ATP-DEPENDENT RNA HELICASE HRPB"/>
    <property type="match status" value="1"/>
</dbReference>
<evidence type="ECO:0000313" key="8">
    <source>
        <dbReference type="EMBL" id="MFD2669993.1"/>
    </source>
</evidence>
<dbReference type="GO" id="GO:0003724">
    <property type="term" value="F:RNA helicase activity"/>
    <property type="evidence" value="ECO:0007669"/>
    <property type="project" value="UniProtKB-EC"/>
</dbReference>
<dbReference type="InterPro" id="IPR027417">
    <property type="entry name" value="P-loop_NTPase"/>
</dbReference>
<feature type="region of interest" description="Disordered" evidence="5">
    <location>
        <begin position="819"/>
        <end position="852"/>
    </location>
</feature>
<keyword evidence="4" id="KW-0067">ATP-binding</keyword>
<dbReference type="CDD" id="cd18791">
    <property type="entry name" value="SF2_C_RHA"/>
    <property type="match status" value="1"/>
</dbReference>
<reference evidence="9" key="1">
    <citation type="journal article" date="2019" name="Int. J. Syst. Evol. Microbiol.">
        <title>The Global Catalogue of Microorganisms (GCM) 10K type strain sequencing project: providing services to taxonomists for standard genome sequencing and annotation.</title>
        <authorList>
            <consortium name="The Broad Institute Genomics Platform"/>
            <consortium name="The Broad Institute Genome Sequencing Center for Infectious Disease"/>
            <person name="Wu L."/>
            <person name="Ma J."/>
        </authorList>
    </citation>
    <scope>NUCLEOTIDE SEQUENCE [LARGE SCALE GENOMIC DNA]</scope>
    <source>
        <strain evidence="9">KCTC 33676</strain>
    </source>
</reference>
<accession>A0ABW5R4X2</accession>
<dbReference type="GO" id="GO:0016787">
    <property type="term" value="F:hydrolase activity"/>
    <property type="evidence" value="ECO:0007669"/>
    <property type="project" value="UniProtKB-KW"/>
</dbReference>
<evidence type="ECO:0000259" key="7">
    <source>
        <dbReference type="PROSITE" id="PS51194"/>
    </source>
</evidence>
<dbReference type="RefSeq" id="WP_379927344.1">
    <property type="nucleotide sequence ID" value="NZ_JBHUMM010000001.1"/>
</dbReference>
<dbReference type="CDD" id="cd17990">
    <property type="entry name" value="DEXHc_HrpB"/>
    <property type="match status" value="1"/>
</dbReference>
<feature type="compositionally biased region" description="Basic and acidic residues" evidence="5">
    <location>
        <begin position="839"/>
        <end position="852"/>
    </location>
</feature>
<evidence type="ECO:0000256" key="1">
    <source>
        <dbReference type="ARBA" id="ARBA00022741"/>
    </source>
</evidence>
<dbReference type="SMART" id="SM00490">
    <property type="entry name" value="HELICc"/>
    <property type="match status" value="1"/>
</dbReference>
<dbReference type="Proteomes" id="UP001597497">
    <property type="component" value="Unassembled WGS sequence"/>
</dbReference>
<gene>
    <name evidence="8" type="primary">hrpB</name>
    <name evidence="8" type="ORF">ACFSUC_00050</name>
</gene>
<dbReference type="InterPro" id="IPR014001">
    <property type="entry name" value="Helicase_ATP-bd"/>
</dbReference>
<evidence type="ECO:0000256" key="5">
    <source>
        <dbReference type="SAM" id="MobiDB-lite"/>
    </source>
</evidence>
<feature type="domain" description="Helicase ATP-binding" evidence="6">
    <location>
        <begin position="19"/>
        <end position="183"/>
    </location>
</feature>
<name>A0ABW5R4X2_9BACL</name>
<dbReference type="EMBL" id="JBHUMM010000001">
    <property type="protein sequence ID" value="MFD2669993.1"/>
    <property type="molecule type" value="Genomic_DNA"/>
</dbReference>
<protein>
    <submittedName>
        <fullName evidence="8">ATP-dependent helicase HrpB</fullName>
        <ecNumber evidence="8">3.6.4.13</ecNumber>
    </submittedName>
</protein>
<dbReference type="Pfam" id="PF00271">
    <property type="entry name" value="Helicase_C"/>
    <property type="match status" value="1"/>
</dbReference>
<dbReference type="InterPro" id="IPR013689">
    <property type="entry name" value="RNA_helicase_ATP-dep_HrpB_C"/>
</dbReference>
<feature type="compositionally biased region" description="Basic and acidic residues" evidence="5">
    <location>
        <begin position="819"/>
        <end position="829"/>
    </location>
</feature>
<keyword evidence="2 8" id="KW-0378">Hydrolase</keyword>
<dbReference type="SMART" id="SM00847">
    <property type="entry name" value="HA2"/>
    <property type="match status" value="1"/>
</dbReference>
<dbReference type="SMART" id="SM00487">
    <property type="entry name" value="DEXDc"/>
    <property type="match status" value="1"/>
</dbReference>
<dbReference type="SUPFAM" id="SSF52540">
    <property type="entry name" value="P-loop containing nucleoside triphosphate hydrolases"/>
    <property type="match status" value="1"/>
</dbReference>
<keyword evidence="1" id="KW-0547">Nucleotide-binding</keyword>
<dbReference type="PROSITE" id="PS51192">
    <property type="entry name" value="HELICASE_ATP_BIND_1"/>
    <property type="match status" value="1"/>
</dbReference>
<dbReference type="NCBIfam" id="TIGR01970">
    <property type="entry name" value="DEAH_box_HrpB"/>
    <property type="match status" value="1"/>
</dbReference>
<evidence type="ECO:0000256" key="4">
    <source>
        <dbReference type="ARBA" id="ARBA00022840"/>
    </source>
</evidence>
<dbReference type="Gene3D" id="1.20.120.1080">
    <property type="match status" value="1"/>
</dbReference>
<organism evidence="8 9">
    <name type="scientific">Marinicrinis sediminis</name>
    <dbReference type="NCBI Taxonomy" id="1652465"/>
    <lineage>
        <taxon>Bacteria</taxon>
        <taxon>Bacillati</taxon>
        <taxon>Bacillota</taxon>
        <taxon>Bacilli</taxon>
        <taxon>Bacillales</taxon>
        <taxon>Paenibacillaceae</taxon>
    </lineage>
</organism>
<sequence length="852" mass="96170">MREMKKDTFPVEEAIPSVMQALGHRGTGVLVAEPGAGKTTRVPLACIQEEWLGEKKILLLVPRRVAAKSAAHFMAAQRGEQVGDTVGYRIRLEQKISDRTRVEVVTTGVMLRMMQQDPTLDQYGLVIFDEFHERTLDGDLALGLIWDVRQVLREDLRILVMSATIAAEAVSELLGGAPVIRSLGRTYPVDRKYVPGPGTCDKELLDLIGQQIDQAYRTHTGDILVFLPGMKELKYVQQQLNVRYPLELGEGVLRCYLLHSSLSIEEQSLALKRCAAGTRKIVLATSIAETSVTIDGIQVVIDSGWVRKPQFSPRTGLSQLITTRISKAAADQRAGRAGRQGAGLCYRLWNEEMHHALNAYDEPEIRHADLISFTLELAWWGLQDASGLSLLDQPSSSAMIQARELLHLLGATDDQGKITEHGKDLAALGIHPRLSHMLLSALSRGWNVHEACDVAVVLQHQSHFSGGSYMTLHEIIKAFQDGPDERTYSQFRAESLRLQQQLTIKGLYEQEYEQKKSQISYDYGMLAAMAFPDRVAKNRGDGTFLLRSGRGAALARTDRLQHAPFLVAIQVEMGKTTSSIRLAEEVKEKQLLDMFEQQITSVCRVRWDEEKGKITGRLQQHLGAMVLSDTPVPLDQLSSERIVEAVYEYVTTGGIEQLSWNKKSRQLQQRIQFMHAHDPRWPDVSDEGLLKRGREWWEVQLDGLTNLQQLKQINVWELLQSTLDWEQSRRLETEAPVDFEVPSGSRIRIDYSDPDQPVMAVKLQELFGLSQTPTLGSHRIPVTLHLLSPAMRPVQITRDLKSFWEQTYFEVRKDLKGKYPKHPWPDHPMEAQATRRTKAAMEKSKDGLLKRK</sequence>
<dbReference type="InterPro" id="IPR001650">
    <property type="entry name" value="Helicase_C-like"/>
</dbReference>
<evidence type="ECO:0000256" key="2">
    <source>
        <dbReference type="ARBA" id="ARBA00022801"/>
    </source>
</evidence>
<feature type="domain" description="Helicase C-terminal" evidence="7">
    <location>
        <begin position="211"/>
        <end position="381"/>
    </location>
</feature>
<dbReference type="PROSITE" id="PS51194">
    <property type="entry name" value="HELICASE_CTER"/>
    <property type="match status" value="1"/>
</dbReference>
<dbReference type="InterPro" id="IPR049614">
    <property type="entry name" value="HrpB_DEXH"/>
</dbReference>
<dbReference type="InterPro" id="IPR010225">
    <property type="entry name" value="HrpB"/>
</dbReference>
<dbReference type="PANTHER" id="PTHR43519:SF1">
    <property type="entry name" value="ATP-DEPENDENT RNA HELICASE HRPB"/>
    <property type="match status" value="1"/>
</dbReference>
<evidence type="ECO:0000313" key="9">
    <source>
        <dbReference type="Proteomes" id="UP001597497"/>
    </source>
</evidence>